<dbReference type="InterPro" id="IPR025676">
    <property type="entry name" value="Clr5_dom"/>
</dbReference>
<reference evidence="2 3" key="1">
    <citation type="submission" date="2016-05" db="EMBL/GenBank/DDBJ databases">
        <title>A degradative enzymes factory behind the ericoid mycorrhizal symbiosis.</title>
        <authorList>
            <consortium name="DOE Joint Genome Institute"/>
            <person name="Martino E."/>
            <person name="Morin E."/>
            <person name="Grelet G."/>
            <person name="Kuo A."/>
            <person name="Kohler A."/>
            <person name="Daghino S."/>
            <person name="Barry K."/>
            <person name="Choi C."/>
            <person name="Cichocki N."/>
            <person name="Clum A."/>
            <person name="Copeland A."/>
            <person name="Hainaut M."/>
            <person name="Haridas S."/>
            <person name="Labutti K."/>
            <person name="Lindquist E."/>
            <person name="Lipzen A."/>
            <person name="Khouja H.-R."/>
            <person name="Murat C."/>
            <person name="Ohm R."/>
            <person name="Olson A."/>
            <person name="Spatafora J."/>
            <person name="Veneault-Fourrey C."/>
            <person name="Henrissat B."/>
            <person name="Grigoriev I."/>
            <person name="Martin F."/>
            <person name="Perotto S."/>
        </authorList>
    </citation>
    <scope>NUCLEOTIDE SEQUENCE [LARGE SCALE GENOMIC DNA]</scope>
    <source>
        <strain evidence="2 3">UAMH 7357</strain>
    </source>
</reference>
<dbReference type="STRING" id="1745343.A0A2J6Q0A1"/>
<evidence type="ECO:0000259" key="1">
    <source>
        <dbReference type="Pfam" id="PF14420"/>
    </source>
</evidence>
<dbReference type="EMBL" id="KZ613488">
    <property type="protein sequence ID" value="PMD19719.1"/>
    <property type="molecule type" value="Genomic_DNA"/>
</dbReference>
<name>A0A2J6Q0A1_9HELO</name>
<keyword evidence="3" id="KW-1185">Reference proteome</keyword>
<dbReference type="AlphaFoldDB" id="A0A2J6Q0A1"/>
<dbReference type="PANTHER" id="PTHR38788:SF3">
    <property type="entry name" value="CLR5 DOMAIN-CONTAINING PROTEIN"/>
    <property type="match status" value="1"/>
</dbReference>
<dbReference type="PANTHER" id="PTHR38788">
    <property type="entry name" value="CLR5 DOMAIN-CONTAINING PROTEIN"/>
    <property type="match status" value="1"/>
</dbReference>
<sequence>MDLSGGISGHVTSASARSYSSEEWEQKRPLITRLYREQGKSLDYVRSVLAQQSFRPTAAMLKKRIKKWELDRNHKHADMLYAVQVALNRESQGKKTAFLIRGRVITFDEVQHYFRRRGVRDLSSLLKTAAAAVPTTRIECHTPEPTKIVPTDEHTDLEATGNPAETSATQLHDASSEVTVMPDPNQIATVLRQPEDLHKLDQLLRYSRDYYSSQFEGSDWRIRQKALELSPLEKFYHSLAEGHVFLNAGQVTVAFKRFDYAFDLVRGILEDGPLLLLPYLYHLFLPGRGIGQEDMLLKVLEFISEMIRTRFPHLRPVQESLALLCRISCEQRRHYSIRLFQSVLDQLRSIFRNEALNEMQLQQAANVLYTPSHTDNLNMTYRAIWKLSKDVELVETQIASPPAFRTPLHNYSSLSAPKCPYWSRLCGNTYFVDPVPVLCLTSSTIRNDKSVASWKDIPQLGHPQTVQRMACHTETHGSRNLLHSEKPFDSEMDMQGYSEHEKGFRLENVPKIWDLDSNPLFPSNVPPPSGTMGSFSRNSNLDYLKQPKLKSHCPRFTVSDDNALEKRLEIKCTEPFY</sequence>
<accession>A0A2J6Q0A1</accession>
<protein>
    <recommendedName>
        <fullName evidence="1">Clr5 domain-containing protein</fullName>
    </recommendedName>
</protein>
<dbReference type="Proteomes" id="UP000235672">
    <property type="component" value="Unassembled WGS sequence"/>
</dbReference>
<dbReference type="Pfam" id="PF14420">
    <property type="entry name" value="Clr5"/>
    <property type="match status" value="1"/>
</dbReference>
<dbReference type="OrthoDB" id="5308957at2759"/>
<evidence type="ECO:0000313" key="2">
    <source>
        <dbReference type="EMBL" id="PMD19719.1"/>
    </source>
</evidence>
<feature type="domain" description="Clr5" evidence="1">
    <location>
        <begin position="21"/>
        <end position="71"/>
    </location>
</feature>
<evidence type="ECO:0000313" key="3">
    <source>
        <dbReference type="Proteomes" id="UP000235672"/>
    </source>
</evidence>
<proteinExistence type="predicted"/>
<organism evidence="2 3">
    <name type="scientific">Hyaloscypha hepaticicola</name>
    <dbReference type="NCBI Taxonomy" id="2082293"/>
    <lineage>
        <taxon>Eukaryota</taxon>
        <taxon>Fungi</taxon>
        <taxon>Dikarya</taxon>
        <taxon>Ascomycota</taxon>
        <taxon>Pezizomycotina</taxon>
        <taxon>Leotiomycetes</taxon>
        <taxon>Helotiales</taxon>
        <taxon>Hyaloscyphaceae</taxon>
        <taxon>Hyaloscypha</taxon>
    </lineage>
</organism>
<gene>
    <name evidence="2" type="ORF">NA56DRAFT_690320</name>
</gene>